<dbReference type="Pfam" id="PF26580">
    <property type="entry name" value="Mtb12_C"/>
    <property type="match status" value="1"/>
</dbReference>
<keyword evidence="1" id="KW-0732">Signal</keyword>
<comment type="caution">
    <text evidence="5">The sequence shown here is derived from an EMBL/GenBank/DDBJ whole genome shotgun (WGS) entry which is preliminary data.</text>
</comment>
<feature type="region of interest" description="Disordered" evidence="3">
    <location>
        <begin position="15"/>
        <end position="45"/>
    </location>
</feature>
<accession>A0ABU4C3P6</accession>
<evidence type="ECO:0000256" key="3">
    <source>
        <dbReference type="SAM" id="MobiDB-lite"/>
    </source>
</evidence>
<sequence length="147" mass="15737">MTAGIIATSLMTACSSNLQEPPPPPTRGDTPSSTSTTPEEPGVLPTAEELTALYNTAINNDVPLLEPVKLIQVVEEADPRLAQKFAIKQVSVQFHTVTDLCKGSLLAFYKPIAEGHAQQKNSSIPFTTKVGTWKITQCWVCAQAGPC</sequence>
<feature type="compositionally biased region" description="Low complexity" evidence="3">
    <location>
        <begin position="27"/>
        <end position="41"/>
    </location>
</feature>
<name>A0ABU4C3P6_RHOGO</name>
<proteinExistence type="inferred from homology"/>
<dbReference type="Proteomes" id="UP001185927">
    <property type="component" value="Unassembled WGS sequence"/>
</dbReference>
<evidence type="ECO:0000313" key="5">
    <source>
        <dbReference type="EMBL" id="MDV6270993.1"/>
    </source>
</evidence>
<reference evidence="5 6" key="1">
    <citation type="submission" date="2023-10" db="EMBL/GenBank/DDBJ databases">
        <title>Development of a sustainable strategy for remediation of hydrocarbon-contaminated territories based on the waste exchange concept.</title>
        <authorList>
            <person name="Krivoruchko A."/>
        </authorList>
    </citation>
    <scope>NUCLEOTIDE SEQUENCE [LARGE SCALE GENOMIC DNA]</scope>
    <source>
        <strain evidence="5 6">IEGM 1203</strain>
    </source>
</reference>
<feature type="domain" description="Low molecular weight antigen MTB12-like C-terminal" evidence="4">
    <location>
        <begin position="44"/>
        <end position="143"/>
    </location>
</feature>
<evidence type="ECO:0000256" key="1">
    <source>
        <dbReference type="ARBA" id="ARBA00022729"/>
    </source>
</evidence>
<dbReference type="RefSeq" id="WP_317545440.1">
    <property type="nucleotide sequence ID" value="NZ_JAWLKB010000028.1"/>
</dbReference>
<evidence type="ECO:0000256" key="2">
    <source>
        <dbReference type="ARBA" id="ARBA00093774"/>
    </source>
</evidence>
<evidence type="ECO:0000259" key="4">
    <source>
        <dbReference type="Pfam" id="PF26580"/>
    </source>
</evidence>
<gene>
    <name evidence="5" type="ORF">R3Q16_30660</name>
</gene>
<organism evidence="5 6">
    <name type="scientific">Rhodococcus globerulus</name>
    <dbReference type="NCBI Taxonomy" id="33008"/>
    <lineage>
        <taxon>Bacteria</taxon>
        <taxon>Bacillati</taxon>
        <taxon>Actinomycetota</taxon>
        <taxon>Actinomycetes</taxon>
        <taxon>Mycobacteriales</taxon>
        <taxon>Nocardiaceae</taxon>
        <taxon>Rhodococcus</taxon>
    </lineage>
</organism>
<evidence type="ECO:0000313" key="6">
    <source>
        <dbReference type="Proteomes" id="UP001185927"/>
    </source>
</evidence>
<protein>
    <recommendedName>
        <fullName evidence="4">Low molecular weight antigen MTB12-like C-terminal domain-containing protein</fullName>
    </recommendedName>
</protein>
<dbReference type="InterPro" id="IPR058644">
    <property type="entry name" value="Mtb12-like_C"/>
</dbReference>
<comment type="similarity">
    <text evidence="2">Belongs to the MTB12 family.</text>
</comment>
<keyword evidence="6" id="KW-1185">Reference proteome</keyword>
<dbReference type="EMBL" id="JAWLKB010000028">
    <property type="protein sequence ID" value="MDV6270993.1"/>
    <property type="molecule type" value="Genomic_DNA"/>
</dbReference>